<proteinExistence type="predicted"/>
<dbReference type="AlphaFoldDB" id="A0AAE1EYU2"/>
<comment type="caution">
    <text evidence="2">The sequence shown here is derived from an EMBL/GenBank/DDBJ whole genome shotgun (WGS) entry which is preliminary data.</text>
</comment>
<evidence type="ECO:0000313" key="3">
    <source>
        <dbReference type="Proteomes" id="UP001286313"/>
    </source>
</evidence>
<sequence length="83" mass="8608">MKLAEGGAGSCPSSGSVSVVGRVGGATGGGEADATTLLRQFEVLSNKVDLMQAVVAEQDHSWTSPRMRSLDSQERLNSVWAGD</sequence>
<feature type="region of interest" description="Disordered" evidence="1">
    <location>
        <begin position="61"/>
        <end position="83"/>
    </location>
</feature>
<accession>A0AAE1EYU2</accession>
<gene>
    <name evidence="2" type="ORF">Pcinc_030426</name>
</gene>
<keyword evidence="3" id="KW-1185">Reference proteome</keyword>
<protein>
    <submittedName>
        <fullName evidence="2">Uncharacterized protein</fullName>
    </submittedName>
</protein>
<evidence type="ECO:0000256" key="1">
    <source>
        <dbReference type="SAM" id="MobiDB-lite"/>
    </source>
</evidence>
<evidence type="ECO:0000313" key="2">
    <source>
        <dbReference type="EMBL" id="KAK3863836.1"/>
    </source>
</evidence>
<dbReference type="Proteomes" id="UP001286313">
    <property type="component" value="Unassembled WGS sequence"/>
</dbReference>
<organism evidence="2 3">
    <name type="scientific">Petrolisthes cinctipes</name>
    <name type="common">Flat porcelain crab</name>
    <dbReference type="NCBI Taxonomy" id="88211"/>
    <lineage>
        <taxon>Eukaryota</taxon>
        <taxon>Metazoa</taxon>
        <taxon>Ecdysozoa</taxon>
        <taxon>Arthropoda</taxon>
        <taxon>Crustacea</taxon>
        <taxon>Multicrustacea</taxon>
        <taxon>Malacostraca</taxon>
        <taxon>Eumalacostraca</taxon>
        <taxon>Eucarida</taxon>
        <taxon>Decapoda</taxon>
        <taxon>Pleocyemata</taxon>
        <taxon>Anomura</taxon>
        <taxon>Galatheoidea</taxon>
        <taxon>Porcellanidae</taxon>
        <taxon>Petrolisthes</taxon>
    </lineage>
</organism>
<reference evidence="2" key="1">
    <citation type="submission" date="2023-10" db="EMBL/GenBank/DDBJ databases">
        <title>Genome assemblies of two species of porcelain crab, Petrolisthes cinctipes and Petrolisthes manimaculis (Anomura: Porcellanidae).</title>
        <authorList>
            <person name="Angst P."/>
        </authorList>
    </citation>
    <scope>NUCLEOTIDE SEQUENCE</scope>
    <source>
        <strain evidence="2">PB745_01</strain>
        <tissue evidence="2">Gill</tissue>
    </source>
</reference>
<name>A0AAE1EYU2_PETCI</name>
<dbReference type="EMBL" id="JAWQEG010003924">
    <property type="protein sequence ID" value="KAK3863836.1"/>
    <property type="molecule type" value="Genomic_DNA"/>
</dbReference>